<evidence type="ECO:0000313" key="3">
    <source>
        <dbReference type="Proteomes" id="UP001595699"/>
    </source>
</evidence>
<keyword evidence="1" id="KW-1133">Transmembrane helix</keyword>
<dbReference type="RefSeq" id="WP_205119670.1">
    <property type="nucleotide sequence ID" value="NZ_JAFBCM010000001.1"/>
</dbReference>
<feature type="transmembrane region" description="Helical" evidence="1">
    <location>
        <begin position="43"/>
        <end position="66"/>
    </location>
</feature>
<keyword evidence="1" id="KW-0812">Transmembrane</keyword>
<dbReference type="Proteomes" id="UP001595699">
    <property type="component" value="Unassembled WGS sequence"/>
</dbReference>
<accession>A0ABV7YG30</accession>
<comment type="caution">
    <text evidence="2">The sequence shown here is derived from an EMBL/GenBank/DDBJ whole genome shotgun (WGS) entry which is preliminary data.</text>
</comment>
<protein>
    <submittedName>
        <fullName evidence="2">TolB family protein</fullName>
    </submittedName>
</protein>
<keyword evidence="1" id="KW-0472">Membrane</keyword>
<dbReference type="SUPFAM" id="SSF69304">
    <property type="entry name" value="Tricorn protease N-terminal domain"/>
    <property type="match status" value="1"/>
</dbReference>
<evidence type="ECO:0000256" key="1">
    <source>
        <dbReference type="SAM" id="Phobius"/>
    </source>
</evidence>
<evidence type="ECO:0000313" key="2">
    <source>
        <dbReference type="EMBL" id="MFC3763259.1"/>
    </source>
</evidence>
<reference evidence="3" key="1">
    <citation type="journal article" date="2019" name="Int. J. Syst. Evol. Microbiol.">
        <title>The Global Catalogue of Microorganisms (GCM) 10K type strain sequencing project: providing services to taxonomists for standard genome sequencing and annotation.</title>
        <authorList>
            <consortium name="The Broad Institute Genomics Platform"/>
            <consortium name="The Broad Institute Genome Sequencing Center for Infectious Disease"/>
            <person name="Wu L."/>
            <person name="Ma J."/>
        </authorList>
    </citation>
    <scope>NUCLEOTIDE SEQUENCE [LARGE SCALE GENOMIC DNA]</scope>
    <source>
        <strain evidence="3">CGMCC 4.7241</strain>
    </source>
</reference>
<proteinExistence type="predicted"/>
<keyword evidence="3" id="KW-1185">Reference proteome</keyword>
<sequence length="391" mass="42361">MTDQLEQEIERVLREAGENAPTPPPGLLARIDDRAHRRRRTRIGTGAVCLAAAAAVTAVAIASGVVRAPNATPQPMQTPTKTMVEGVKILPPKPAEELWPEAVHQINGYLPKDRHLVPMDFIDNENLLVGIVEVGGAKEALYRYELATRKVTKLTDIGVPMEADGFTISGGWIVWYVESETHGEIFGVPVAGGQVRQLATGVPGEGIEGIAVDGDSVYWASSNGTSVRILSAPFGGMAKEVPNSDDAMIVSWPWIGSPIPPVEPVPGIAFRDLRNVRTGETRTATDRTGTWACHLTWCVGGTDKQVFVERRDGTQRQQLPSIGINLTDRVLNPPVRDRFVISGREVIDLATGKHGQLTTYPNSSRHTPRDRMHLASTKDGGYEVIDLAAIP</sequence>
<name>A0ABV7YG30_9ACTN</name>
<gene>
    <name evidence="2" type="ORF">ACFOUW_20625</name>
</gene>
<dbReference type="EMBL" id="JBHRZH010000017">
    <property type="protein sequence ID" value="MFC3763259.1"/>
    <property type="molecule type" value="Genomic_DNA"/>
</dbReference>
<organism evidence="2 3">
    <name type="scientific">Tenggerimyces flavus</name>
    <dbReference type="NCBI Taxonomy" id="1708749"/>
    <lineage>
        <taxon>Bacteria</taxon>
        <taxon>Bacillati</taxon>
        <taxon>Actinomycetota</taxon>
        <taxon>Actinomycetes</taxon>
        <taxon>Propionibacteriales</taxon>
        <taxon>Nocardioidaceae</taxon>
        <taxon>Tenggerimyces</taxon>
    </lineage>
</organism>